<protein>
    <submittedName>
        <fullName evidence="2">Cell division protein FtsQ</fullName>
    </submittedName>
</protein>
<evidence type="ECO:0000313" key="3">
    <source>
        <dbReference type="Proteomes" id="UP000199428"/>
    </source>
</evidence>
<keyword evidence="1" id="KW-1133">Transmembrane helix</keyword>
<organism evidence="2 3">
    <name type="scientific">Pseudobutyrivibrio xylanivorans</name>
    <dbReference type="NCBI Taxonomy" id="185007"/>
    <lineage>
        <taxon>Bacteria</taxon>
        <taxon>Bacillati</taxon>
        <taxon>Bacillota</taxon>
        <taxon>Clostridia</taxon>
        <taxon>Lachnospirales</taxon>
        <taxon>Lachnospiraceae</taxon>
        <taxon>Pseudobutyrivibrio</taxon>
    </lineage>
</organism>
<dbReference type="AlphaFoldDB" id="A0A1G5RV96"/>
<accession>A0A1G5RV96</accession>
<evidence type="ECO:0000313" key="2">
    <source>
        <dbReference type="EMBL" id="SCZ78065.1"/>
    </source>
</evidence>
<gene>
    <name evidence="2" type="ORF">SAMN02910350_01111</name>
</gene>
<sequence>MSKRRRRRRKAIVLILVELILAVVIVATLLAVGAYFLCPIKELSVEGTDLYTSEEIKNYILDDKYSGNAIYAFAKNKLFPKGDAEFIDSFDVKLTGMNSITIVCNEKKILGYIPQEDGKYIYFNYSGEIVEISDTFVDRGYMKVEGVVCEDPEIGVKLPIGKEQIGYLTSLIKILNKNDLMPNVVSYDEDGRITLSYDTYNISLGSSVYLEEKIDRALRILPQLEGMVGTLHLENYSTSSTDIVFEKDSGEEEN</sequence>
<keyword evidence="1" id="KW-0812">Transmembrane</keyword>
<keyword evidence="2" id="KW-0131">Cell cycle</keyword>
<name>A0A1G5RV96_PSEXY</name>
<feature type="transmembrane region" description="Helical" evidence="1">
    <location>
        <begin position="12"/>
        <end position="37"/>
    </location>
</feature>
<dbReference type="GO" id="GO:0051301">
    <property type="term" value="P:cell division"/>
    <property type="evidence" value="ECO:0007669"/>
    <property type="project" value="UniProtKB-KW"/>
</dbReference>
<reference evidence="2 3" key="1">
    <citation type="submission" date="2016-10" db="EMBL/GenBank/DDBJ databases">
        <authorList>
            <person name="de Groot N.N."/>
        </authorList>
    </citation>
    <scope>NUCLEOTIDE SEQUENCE [LARGE SCALE GENOMIC DNA]</scope>
    <source>
        <strain evidence="2 3">DSM 10317</strain>
    </source>
</reference>
<dbReference type="EMBL" id="FMWK01000004">
    <property type="protein sequence ID" value="SCZ78065.1"/>
    <property type="molecule type" value="Genomic_DNA"/>
</dbReference>
<evidence type="ECO:0000256" key="1">
    <source>
        <dbReference type="SAM" id="Phobius"/>
    </source>
</evidence>
<keyword evidence="2" id="KW-0132">Cell division</keyword>
<dbReference type="Proteomes" id="UP000199428">
    <property type="component" value="Unassembled WGS sequence"/>
</dbReference>
<keyword evidence="1" id="KW-0472">Membrane</keyword>
<dbReference type="RefSeq" id="WP_028246668.1">
    <property type="nucleotide sequence ID" value="NZ_FMWK01000004.1"/>
</dbReference>
<proteinExistence type="predicted"/>